<evidence type="ECO:0000259" key="3">
    <source>
        <dbReference type="Pfam" id="PF08212"/>
    </source>
</evidence>
<evidence type="ECO:0000313" key="4">
    <source>
        <dbReference type="EMBL" id="MBP0047274.1"/>
    </source>
</evidence>
<keyword evidence="5" id="KW-1185">Reference proteome</keyword>
<evidence type="ECO:0000256" key="1">
    <source>
        <dbReference type="ARBA" id="ARBA00006889"/>
    </source>
</evidence>
<keyword evidence="2" id="KW-0449">Lipoprotein</keyword>
<gene>
    <name evidence="4" type="ORF">H9C73_00875</name>
</gene>
<dbReference type="PIRSF" id="PIRSF036893">
    <property type="entry name" value="Lipocalin_ApoD"/>
    <property type="match status" value="1"/>
</dbReference>
<dbReference type="PANTHER" id="PTHR10612:SF34">
    <property type="entry name" value="APOLIPOPROTEIN D"/>
    <property type="match status" value="1"/>
</dbReference>
<comment type="subcellular location">
    <subcellularLocation>
        <location evidence="2">Cell outer membrane</location>
    </subcellularLocation>
</comment>
<comment type="subunit">
    <text evidence="2">Homodimer.</text>
</comment>
<dbReference type="PRINTS" id="PR01171">
    <property type="entry name" value="BCTLIPOCALIN"/>
</dbReference>
<sequence length="170" mass="19715">MRALLSGLMLMVLTACTSLPDRVEPVQNFELDRYLGTWYEIARLDHAFERGLSQVQAQYSLREDSGVRVINRGYDAEKKEWREAEGKAYFVEDPDTGYLKVSFFGPFYGAYVIMALDHEDYQYSLVSGPDRDYLWILSRSPQMDTETLEQLVNTAREAGYPVDELIYMEH</sequence>
<dbReference type="Pfam" id="PF08212">
    <property type="entry name" value="Lipocalin_2"/>
    <property type="match status" value="1"/>
</dbReference>
<feature type="domain" description="Lipocalin/cytosolic fatty-acid binding" evidence="3">
    <location>
        <begin position="30"/>
        <end position="169"/>
    </location>
</feature>
<dbReference type="InterPro" id="IPR012674">
    <property type="entry name" value="Calycin"/>
</dbReference>
<dbReference type="PROSITE" id="PS00213">
    <property type="entry name" value="LIPOCALIN"/>
    <property type="match status" value="1"/>
</dbReference>
<comment type="function">
    <text evidence="2">Involved in the storage or transport of lipids necessary for membrane maintenance under stressful conditions. Displays a binding preference for lysophospholipids.</text>
</comment>
<dbReference type="Proteomes" id="UP000810171">
    <property type="component" value="Unassembled WGS sequence"/>
</dbReference>
<keyword evidence="2" id="KW-0446">Lipid-binding</keyword>
<reference evidence="4 5" key="1">
    <citation type="submission" date="2020-09" db="EMBL/GenBank/DDBJ databases">
        <authorList>
            <person name="Tanuku N.R.S."/>
        </authorList>
    </citation>
    <scope>NUCLEOTIDE SEQUENCE [LARGE SCALE GENOMIC DNA]</scope>
    <source>
        <strain evidence="4 5">AK62</strain>
    </source>
</reference>
<comment type="similarity">
    <text evidence="1 2">Belongs to the calycin superfamily. Lipocalin family.</text>
</comment>
<dbReference type="PROSITE" id="PS51257">
    <property type="entry name" value="PROKAR_LIPOPROTEIN"/>
    <property type="match status" value="1"/>
</dbReference>
<keyword evidence="2" id="KW-0998">Cell outer membrane</keyword>
<dbReference type="Gene3D" id="2.40.128.20">
    <property type="match status" value="1"/>
</dbReference>
<accession>A0ABS3Z6G0</accession>
<organism evidence="4 5">
    <name type="scientific">Marinobacterium alkalitolerans</name>
    <dbReference type="NCBI Taxonomy" id="1542925"/>
    <lineage>
        <taxon>Bacteria</taxon>
        <taxon>Pseudomonadati</taxon>
        <taxon>Pseudomonadota</taxon>
        <taxon>Gammaproteobacteria</taxon>
        <taxon>Oceanospirillales</taxon>
        <taxon>Oceanospirillaceae</taxon>
        <taxon>Marinobacterium</taxon>
    </lineage>
</organism>
<name>A0ABS3Z6G0_9GAMM</name>
<dbReference type="InterPro" id="IPR022272">
    <property type="entry name" value="Lipocalin_CS"/>
</dbReference>
<dbReference type="PANTHER" id="PTHR10612">
    <property type="entry name" value="APOLIPOPROTEIN D"/>
    <property type="match status" value="1"/>
</dbReference>
<dbReference type="EMBL" id="JACVEW010000001">
    <property type="protein sequence ID" value="MBP0047274.1"/>
    <property type="molecule type" value="Genomic_DNA"/>
</dbReference>
<dbReference type="InterPro" id="IPR000566">
    <property type="entry name" value="Lipocln_cytosolic_FA-bd_dom"/>
</dbReference>
<dbReference type="InterPro" id="IPR002446">
    <property type="entry name" value="Lipocalin_bac"/>
</dbReference>
<dbReference type="InterPro" id="IPR022271">
    <property type="entry name" value="Lipocalin_ApoD"/>
</dbReference>
<comment type="caution">
    <text evidence="4">The sequence shown here is derived from an EMBL/GenBank/DDBJ whole genome shotgun (WGS) entry which is preliminary data.</text>
</comment>
<dbReference type="SUPFAM" id="SSF50814">
    <property type="entry name" value="Lipocalins"/>
    <property type="match status" value="1"/>
</dbReference>
<keyword evidence="2" id="KW-0472">Membrane</keyword>
<evidence type="ECO:0000313" key="5">
    <source>
        <dbReference type="Proteomes" id="UP000810171"/>
    </source>
</evidence>
<proteinExistence type="inferred from homology"/>
<dbReference type="InterPro" id="IPR047202">
    <property type="entry name" value="Lipocalin_Blc-like_dom"/>
</dbReference>
<protein>
    <recommendedName>
        <fullName evidence="2">Outer membrane lipoprotein Blc</fullName>
    </recommendedName>
</protein>
<evidence type="ECO:0000256" key="2">
    <source>
        <dbReference type="PIRNR" id="PIRNR036893"/>
    </source>
</evidence>
<dbReference type="CDD" id="cd19438">
    <property type="entry name" value="lipocalin_Blc-like"/>
    <property type="match status" value="1"/>
</dbReference>